<reference evidence="1 2" key="1">
    <citation type="submission" date="2020-04" db="EMBL/GenBank/DDBJ databases">
        <title>Paeniglutamicibacter sp. ANT13_2, a novel actinomycete isolated from sediment in Antarctica.</title>
        <authorList>
            <person name="Sakdapetsiri C."/>
            <person name="Pinyakong O."/>
        </authorList>
    </citation>
    <scope>NUCLEOTIDE SEQUENCE [LARGE SCALE GENOMIC DNA]</scope>
    <source>
        <strain evidence="1 2">ANT13_2</strain>
    </source>
</reference>
<evidence type="ECO:0008006" key="3">
    <source>
        <dbReference type="Google" id="ProtNLM"/>
    </source>
</evidence>
<comment type="caution">
    <text evidence="1">The sequence shown here is derived from an EMBL/GenBank/DDBJ whole genome shotgun (WGS) entry which is preliminary data.</text>
</comment>
<proteinExistence type="predicted"/>
<evidence type="ECO:0000313" key="1">
    <source>
        <dbReference type="EMBL" id="NKG21090.1"/>
    </source>
</evidence>
<sequence length="218" mass="24152">MERKTKPKGPPMICTTNDCGAESGVLYLCPQCVQDLDAWLVKARILLPDLEVTIARLDVVRPASNEGNNGTKSAGSSAPLNVDAMLLKWHLQNLASSADYYAEDQNAAGIAWLIQEWVTKAEKVISGPEGDAPTPARIQQAAIDIREQVPEALSGKDLSLWLKNVHHMTVYPFRIRKWAERGHITRTNVDGRPTYSPAATLIYARKDLLQRHSKKSKV</sequence>
<dbReference type="RefSeq" id="WP_168151915.1">
    <property type="nucleotide sequence ID" value="NZ_JAAWVT010000004.1"/>
</dbReference>
<evidence type="ECO:0000313" key="2">
    <source>
        <dbReference type="Proteomes" id="UP000746595"/>
    </source>
</evidence>
<dbReference type="Proteomes" id="UP000746595">
    <property type="component" value="Unassembled WGS sequence"/>
</dbReference>
<keyword evidence="2" id="KW-1185">Reference proteome</keyword>
<accession>A0ABX1G618</accession>
<dbReference type="EMBL" id="JAAWVT010000004">
    <property type="protein sequence ID" value="NKG21090.1"/>
    <property type="molecule type" value="Genomic_DNA"/>
</dbReference>
<organism evidence="1 2">
    <name type="scientific">Paeniglutamicibacter terrestris</name>
    <dbReference type="NCBI Taxonomy" id="2723403"/>
    <lineage>
        <taxon>Bacteria</taxon>
        <taxon>Bacillati</taxon>
        <taxon>Actinomycetota</taxon>
        <taxon>Actinomycetes</taxon>
        <taxon>Micrococcales</taxon>
        <taxon>Micrococcaceae</taxon>
        <taxon>Paeniglutamicibacter</taxon>
    </lineage>
</organism>
<gene>
    <name evidence="1" type="ORF">HED64_10280</name>
</gene>
<protein>
    <recommendedName>
        <fullName evidence="3">Helix-turn-helix DNA binding domain protein</fullName>
    </recommendedName>
</protein>
<name>A0ABX1G618_9MICC</name>